<keyword evidence="3" id="KW-1185">Reference proteome</keyword>
<dbReference type="PROSITE" id="PS51459">
    <property type="entry name" value="FIDO"/>
    <property type="match status" value="1"/>
</dbReference>
<dbReference type="AlphaFoldDB" id="F5XH56"/>
<reference evidence="2 3" key="1">
    <citation type="submission" date="2011-05" db="EMBL/GenBank/DDBJ databases">
        <title>Whole genome sequence of Microlunatus phosphovorus NM-1.</title>
        <authorList>
            <person name="Hosoyama A."/>
            <person name="Sasaki K."/>
            <person name="Harada T."/>
            <person name="Igarashi R."/>
            <person name="Kawakoshi A."/>
            <person name="Sasagawa M."/>
            <person name="Fukada J."/>
            <person name="Nakamura S."/>
            <person name="Katano Y."/>
            <person name="Hanada S."/>
            <person name="Kamagata Y."/>
            <person name="Nakamura N."/>
            <person name="Yamazaki S."/>
            <person name="Fujita N."/>
        </authorList>
    </citation>
    <scope>NUCLEOTIDE SEQUENCE [LARGE SCALE GENOMIC DNA]</scope>
    <source>
        <strain evidence="3">ATCC 700054 / DSM 10555 / JCM 9379 / NBRC 101784 / NCIMB 13414 / VKM Ac-1990 / NM-1</strain>
    </source>
</reference>
<dbReference type="Pfam" id="PF02661">
    <property type="entry name" value="Fic"/>
    <property type="match status" value="1"/>
</dbReference>
<dbReference type="OrthoDB" id="9807853at2"/>
<feature type="domain" description="Fido" evidence="1">
    <location>
        <begin position="69"/>
        <end position="210"/>
    </location>
</feature>
<sequence length="223" mass="24659">MPAIEVVDLAGVVYSSGKVFDGLSTGRLDTESFLRSGSLAGVRSRADLALLEDLRDVAQFIIDHRAEPIDVKFVRAVNAKITRSGAIHPGQLRAQDQQIGVRTRYGRHTPDALTEAELQRIIDTALHSGDQIENALDLFVNLAKAQPFEDGNKRTALFVANSLLIGSRTPKLLTIPVDENDPTLSDSFNDLLARAYVFGEHDEVKRLLRTQGVTERKSRRSRE</sequence>
<dbReference type="EMBL" id="AP012204">
    <property type="protein sequence ID" value="BAK38064.1"/>
    <property type="molecule type" value="Genomic_DNA"/>
</dbReference>
<evidence type="ECO:0000313" key="2">
    <source>
        <dbReference type="EMBL" id="BAK38064.1"/>
    </source>
</evidence>
<dbReference type="STRING" id="1032480.MLP_50500"/>
<accession>F5XH56</accession>
<dbReference type="Proteomes" id="UP000007947">
    <property type="component" value="Chromosome"/>
</dbReference>
<dbReference type="InterPro" id="IPR003812">
    <property type="entry name" value="Fido"/>
</dbReference>
<dbReference type="HOGENOM" id="CLU_1160272_0_0_11"/>
<dbReference type="InterPro" id="IPR036597">
    <property type="entry name" value="Fido-like_dom_sf"/>
</dbReference>
<organism evidence="2 3">
    <name type="scientific">Microlunatus phosphovorus (strain ATCC 700054 / DSM 10555 / JCM 9379 / NBRC 101784 / NCIMB 13414 / VKM Ac-1990 / NM-1)</name>
    <dbReference type="NCBI Taxonomy" id="1032480"/>
    <lineage>
        <taxon>Bacteria</taxon>
        <taxon>Bacillati</taxon>
        <taxon>Actinomycetota</taxon>
        <taxon>Actinomycetes</taxon>
        <taxon>Propionibacteriales</taxon>
        <taxon>Propionibacteriaceae</taxon>
        <taxon>Microlunatus</taxon>
    </lineage>
</organism>
<dbReference type="Gene3D" id="1.10.3290.10">
    <property type="entry name" value="Fido-like domain"/>
    <property type="match status" value="1"/>
</dbReference>
<evidence type="ECO:0000259" key="1">
    <source>
        <dbReference type="PROSITE" id="PS51459"/>
    </source>
</evidence>
<evidence type="ECO:0000313" key="3">
    <source>
        <dbReference type="Proteomes" id="UP000007947"/>
    </source>
</evidence>
<proteinExistence type="predicted"/>
<dbReference type="eggNOG" id="COG3177">
    <property type="taxonomic scope" value="Bacteria"/>
</dbReference>
<dbReference type="KEGG" id="mph:MLP_50500"/>
<gene>
    <name evidence="2" type="ordered locus">MLP_50500</name>
</gene>
<dbReference type="SUPFAM" id="SSF140931">
    <property type="entry name" value="Fic-like"/>
    <property type="match status" value="1"/>
</dbReference>
<protein>
    <recommendedName>
        <fullName evidence="1">Fido domain-containing protein</fullName>
    </recommendedName>
</protein>
<name>F5XH56_MICPN</name>